<keyword evidence="2" id="KW-1133">Transmembrane helix</keyword>
<gene>
    <name evidence="3" type="ORF">VNO78_35255</name>
</gene>
<accession>A0AAN9NP02</accession>
<keyword evidence="2" id="KW-0812">Transmembrane</keyword>
<comment type="caution">
    <text evidence="3">The sequence shown here is derived from an EMBL/GenBank/DDBJ whole genome shotgun (WGS) entry which is preliminary data.</text>
</comment>
<reference evidence="3 4" key="1">
    <citation type="submission" date="2024-01" db="EMBL/GenBank/DDBJ databases">
        <title>The genomes of 5 underutilized Papilionoideae crops provide insights into root nodulation and disease resistanc.</title>
        <authorList>
            <person name="Jiang F."/>
        </authorList>
    </citation>
    <scope>NUCLEOTIDE SEQUENCE [LARGE SCALE GENOMIC DNA]</scope>
    <source>
        <strain evidence="3">DUOXIRENSHENG_FW03</strain>
        <tissue evidence="3">Leaves</tissue>
    </source>
</reference>
<dbReference type="EMBL" id="JAYMYS010000040">
    <property type="protein sequence ID" value="KAK7375940.1"/>
    <property type="molecule type" value="Genomic_DNA"/>
</dbReference>
<keyword evidence="4" id="KW-1185">Reference proteome</keyword>
<feature type="region of interest" description="Disordered" evidence="1">
    <location>
        <begin position="151"/>
        <end position="186"/>
    </location>
</feature>
<sequence>MNAAWRFPTHLVPHQIFGLALSLRRGRSDQMGDRRPQHEYHYNIFSIFYTAHHGIWPTRLFLFTLLAVMYYVVVMVASFDEFQSLVWRLLVSLSNKALSRRFRKTSCSVGLTWAIGFAVKAFLATEDTTWMSKKMMDNNLGWTSIFGTSSGGNSVGSSEASVNQPAPDSPEPVAPDLDQPDGGGPLIPELPNHLIPMVLAPVFHTSGSSKRYGYIIYSCK</sequence>
<evidence type="ECO:0000256" key="1">
    <source>
        <dbReference type="SAM" id="MobiDB-lite"/>
    </source>
</evidence>
<keyword evidence="2" id="KW-0472">Membrane</keyword>
<name>A0AAN9NP02_PSOTE</name>
<dbReference type="Proteomes" id="UP001386955">
    <property type="component" value="Unassembled WGS sequence"/>
</dbReference>
<organism evidence="3 4">
    <name type="scientific">Psophocarpus tetragonolobus</name>
    <name type="common">Winged bean</name>
    <name type="synonym">Dolichos tetragonolobus</name>
    <dbReference type="NCBI Taxonomy" id="3891"/>
    <lineage>
        <taxon>Eukaryota</taxon>
        <taxon>Viridiplantae</taxon>
        <taxon>Streptophyta</taxon>
        <taxon>Embryophyta</taxon>
        <taxon>Tracheophyta</taxon>
        <taxon>Spermatophyta</taxon>
        <taxon>Magnoliopsida</taxon>
        <taxon>eudicotyledons</taxon>
        <taxon>Gunneridae</taxon>
        <taxon>Pentapetalae</taxon>
        <taxon>rosids</taxon>
        <taxon>fabids</taxon>
        <taxon>Fabales</taxon>
        <taxon>Fabaceae</taxon>
        <taxon>Papilionoideae</taxon>
        <taxon>50 kb inversion clade</taxon>
        <taxon>NPAAA clade</taxon>
        <taxon>indigoferoid/millettioid clade</taxon>
        <taxon>Phaseoleae</taxon>
        <taxon>Psophocarpus</taxon>
    </lineage>
</organism>
<evidence type="ECO:0000313" key="4">
    <source>
        <dbReference type="Proteomes" id="UP001386955"/>
    </source>
</evidence>
<evidence type="ECO:0000256" key="2">
    <source>
        <dbReference type="SAM" id="Phobius"/>
    </source>
</evidence>
<proteinExistence type="predicted"/>
<protein>
    <submittedName>
        <fullName evidence="3">Uncharacterized protein</fullName>
    </submittedName>
</protein>
<evidence type="ECO:0000313" key="3">
    <source>
        <dbReference type="EMBL" id="KAK7375940.1"/>
    </source>
</evidence>
<dbReference type="AlphaFoldDB" id="A0AAN9NP02"/>
<feature type="transmembrane region" description="Helical" evidence="2">
    <location>
        <begin position="60"/>
        <end position="79"/>
    </location>
</feature>